<evidence type="ECO:0000313" key="2">
    <source>
        <dbReference type="EMBL" id="MDQ0337111.1"/>
    </source>
</evidence>
<dbReference type="EMBL" id="JAUSUU010000014">
    <property type="protein sequence ID" value="MDQ0337111.1"/>
    <property type="molecule type" value="Genomic_DNA"/>
</dbReference>
<dbReference type="AlphaFoldDB" id="A0A9X0YRK1"/>
<evidence type="ECO:0000313" key="3">
    <source>
        <dbReference type="Proteomes" id="UP001138672"/>
    </source>
</evidence>
<sequence>MSLYKLIAFFTVCNPLLKHPFAIAKSGSIYDDSHRNTLVKN</sequence>
<evidence type="ECO:0000313" key="4">
    <source>
        <dbReference type="Proteomes" id="UP001231587"/>
    </source>
</evidence>
<dbReference type="EMBL" id="JAGGJQ010000013">
    <property type="protein sequence ID" value="MBP1841688.1"/>
    <property type="molecule type" value="Genomic_DNA"/>
</dbReference>
<comment type="caution">
    <text evidence="1">The sequence shown here is derived from an EMBL/GenBank/DDBJ whole genome shotgun (WGS) entry which is preliminary data.</text>
</comment>
<reference evidence="1" key="1">
    <citation type="submission" date="2021-03" db="EMBL/GenBank/DDBJ databases">
        <title>Genomic Encyclopedia of Type Strains, Phase IV (KMG-IV): sequencing the most valuable type-strain genomes for metagenomic binning, comparative biology and taxonomic classification.</title>
        <authorList>
            <person name="Goeker M."/>
        </authorList>
    </citation>
    <scope>NUCLEOTIDE SEQUENCE</scope>
    <source>
        <strain evidence="1">DSM 15523</strain>
        <strain evidence="2 4">DSM 16476</strain>
    </source>
</reference>
<keyword evidence="4" id="KW-1185">Reference proteome</keyword>
<dbReference type="Proteomes" id="UP001231587">
    <property type="component" value="Unassembled WGS sequence"/>
</dbReference>
<accession>A0A9X0YRK1</accession>
<proteinExistence type="predicted"/>
<organism evidence="1 3">
    <name type="scientific">Formosa algae</name>
    <dbReference type="NCBI Taxonomy" id="225843"/>
    <lineage>
        <taxon>Bacteria</taxon>
        <taxon>Pseudomonadati</taxon>
        <taxon>Bacteroidota</taxon>
        <taxon>Flavobacteriia</taxon>
        <taxon>Flavobacteriales</taxon>
        <taxon>Flavobacteriaceae</taxon>
        <taxon>Formosa</taxon>
    </lineage>
</organism>
<dbReference type="Proteomes" id="UP001138672">
    <property type="component" value="Unassembled WGS sequence"/>
</dbReference>
<gene>
    <name evidence="1" type="ORF">J2Z56_003626</name>
    <name evidence="2" type="ORF">J2Z57_003573</name>
</gene>
<protein>
    <submittedName>
        <fullName evidence="1">Uncharacterized protein</fullName>
    </submittedName>
</protein>
<evidence type="ECO:0000313" key="1">
    <source>
        <dbReference type="EMBL" id="MBP1841688.1"/>
    </source>
</evidence>
<name>A0A9X0YRK1_9FLAO</name>